<keyword evidence="1" id="KW-0472">Membrane</keyword>
<evidence type="ECO:0000256" key="1">
    <source>
        <dbReference type="SAM" id="Phobius"/>
    </source>
</evidence>
<sequence length="49" mass="5735">MRHKMDQKHGQRVIHVCCCSIMSFDSTFSLAYYPVLYRCGVTNRKVPNL</sequence>
<dbReference type="AlphaFoldDB" id="A0A1I7XPB2"/>
<dbReference type="Proteomes" id="UP000095283">
    <property type="component" value="Unplaced"/>
</dbReference>
<keyword evidence="2" id="KW-1185">Reference proteome</keyword>
<protein>
    <submittedName>
        <fullName evidence="3">DUF2946 domain-containing protein</fullName>
    </submittedName>
</protein>
<proteinExistence type="predicted"/>
<dbReference type="WBParaSite" id="Hba_19378">
    <property type="protein sequence ID" value="Hba_19378"/>
    <property type="gene ID" value="Hba_19378"/>
</dbReference>
<feature type="transmembrane region" description="Helical" evidence="1">
    <location>
        <begin position="12"/>
        <end position="33"/>
    </location>
</feature>
<accession>A0A1I7XPB2</accession>
<keyword evidence="1" id="KW-1133">Transmembrane helix</keyword>
<keyword evidence="1" id="KW-0812">Transmembrane</keyword>
<evidence type="ECO:0000313" key="3">
    <source>
        <dbReference type="WBParaSite" id="Hba_19378"/>
    </source>
</evidence>
<evidence type="ECO:0000313" key="2">
    <source>
        <dbReference type="Proteomes" id="UP000095283"/>
    </source>
</evidence>
<organism evidence="2 3">
    <name type="scientific">Heterorhabditis bacteriophora</name>
    <name type="common">Entomopathogenic nematode worm</name>
    <dbReference type="NCBI Taxonomy" id="37862"/>
    <lineage>
        <taxon>Eukaryota</taxon>
        <taxon>Metazoa</taxon>
        <taxon>Ecdysozoa</taxon>
        <taxon>Nematoda</taxon>
        <taxon>Chromadorea</taxon>
        <taxon>Rhabditida</taxon>
        <taxon>Rhabditina</taxon>
        <taxon>Rhabditomorpha</taxon>
        <taxon>Strongyloidea</taxon>
        <taxon>Heterorhabditidae</taxon>
        <taxon>Heterorhabditis</taxon>
    </lineage>
</organism>
<name>A0A1I7XPB2_HETBA</name>
<reference evidence="3" key="1">
    <citation type="submission" date="2016-11" db="UniProtKB">
        <authorList>
            <consortium name="WormBaseParasite"/>
        </authorList>
    </citation>
    <scope>IDENTIFICATION</scope>
</reference>